<keyword evidence="3" id="KW-1185">Reference proteome</keyword>
<dbReference type="Pfam" id="PF07898">
    <property type="entry name" value="DUF1676"/>
    <property type="match status" value="1"/>
</dbReference>
<organism evidence="2 3">
    <name type="scientific">Phaedon cochleariae</name>
    <name type="common">Mustard beetle</name>
    <dbReference type="NCBI Taxonomy" id="80249"/>
    <lineage>
        <taxon>Eukaryota</taxon>
        <taxon>Metazoa</taxon>
        <taxon>Ecdysozoa</taxon>
        <taxon>Arthropoda</taxon>
        <taxon>Hexapoda</taxon>
        <taxon>Insecta</taxon>
        <taxon>Pterygota</taxon>
        <taxon>Neoptera</taxon>
        <taxon>Endopterygota</taxon>
        <taxon>Coleoptera</taxon>
        <taxon>Polyphaga</taxon>
        <taxon>Cucujiformia</taxon>
        <taxon>Chrysomeloidea</taxon>
        <taxon>Chrysomelidae</taxon>
        <taxon>Chrysomelinae</taxon>
        <taxon>Chrysomelini</taxon>
        <taxon>Phaedon</taxon>
    </lineage>
</organism>
<proteinExistence type="predicted"/>
<dbReference type="EMBL" id="OU896715">
    <property type="protein sequence ID" value="CAG9825548.1"/>
    <property type="molecule type" value="Genomic_DNA"/>
</dbReference>
<gene>
    <name evidence="2" type="ORF">PHAECO_LOCUS12520</name>
</gene>
<protein>
    <submittedName>
        <fullName evidence="2">Uncharacterized protein</fullName>
    </submittedName>
</protein>
<keyword evidence="1" id="KW-0812">Transmembrane</keyword>
<dbReference type="AlphaFoldDB" id="A0A9N9X5R1"/>
<accession>A0A9N9X5R1</accession>
<reference evidence="2" key="1">
    <citation type="submission" date="2022-01" db="EMBL/GenBank/DDBJ databases">
        <authorList>
            <person name="King R."/>
        </authorList>
    </citation>
    <scope>NUCLEOTIDE SEQUENCE</scope>
</reference>
<reference evidence="2" key="2">
    <citation type="submission" date="2022-10" db="EMBL/GenBank/DDBJ databases">
        <authorList>
            <consortium name="ENA_rothamsted_submissions"/>
            <consortium name="culmorum"/>
            <person name="King R."/>
        </authorList>
    </citation>
    <scope>NUCLEOTIDE SEQUENCE</scope>
</reference>
<evidence type="ECO:0000313" key="3">
    <source>
        <dbReference type="Proteomes" id="UP001153737"/>
    </source>
</evidence>
<dbReference type="GO" id="GO:0016020">
    <property type="term" value="C:membrane"/>
    <property type="evidence" value="ECO:0007669"/>
    <property type="project" value="TreeGrafter"/>
</dbReference>
<dbReference type="OrthoDB" id="7303967at2759"/>
<dbReference type="PANTHER" id="PTHR21879">
    <property type="entry name" value="FI03362P-RELATED-RELATED"/>
    <property type="match status" value="1"/>
</dbReference>
<evidence type="ECO:0000313" key="2">
    <source>
        <dbReference type="EMBL" id="CAG9825548.1"/>
    </source>
</evidence>
<name>A0A9N9X5R1_PHACE</name>
<evidence type="ECO:0000256" key="1">
    <source>
        <dbReference type="SAM" id="Phobius"/>
    </source>
</evidence>
<dbReference type="Proteomes" id="UP001153737">
    <property type="component" value="Chromosome 9"/>
</dbReference>
<feature type="transmembrane region" description="Helical" evidence="1">
    <location>
        <begin position="113"/>
        <end position="133"/>
    </location>
</feature>
<keyword evidence="1" id="KW-0472">Membrane</keyword>
<dbReference type="InterPro" id="IPR012464">
    <property type="entry name" value="DUF1676"/>
</dbReference>
<dbReference type="PANTHER" id="PTHR21879:SF1">
    <property type="entry name" value="FI01546P"/>
    <property type="match status" value="1"/>
</dbReference>
<keyword evidence="1" id="KW-1133">Transmembrane helix</keyword>
<sequence length="242" mass="26948">MIYNVSNNFHLYSISCLTEKASKTIENSMNETISLFGVNLIRNEEKLNSREGKSLQGFNRVLKAISNFLDTHTFSIDLTEPRSLSSEGGTPKKGGGGGFFNMNTKALRREKKYYQYAFMVLLGIFGLTGPLVMQVLGIMAAKSLLAAKTALIIVGGVALKKIFEHGGDKSPKVKITTLPLHQDKYESEEDHDRWGHGFNHIPYGYGYEGNNPYSAYSTMNEKADYAPVIYGINQKTKVLNSR</sequence>